<reference evidence="1" key="1">
    <citation type="submission" date="2022-09" db="EMBL/GenBank/DDBJ databases">
        <title>Complete Genomes of Fervidibacillus albus and Fervidibacillus halotolerans isolated from tidal flat sediments.</title>
        <authorList>
            <person name="Kwon K.K."/>
            <person name="Yang S.-H."/>
            <person name="Park M.J."/>
            <person name="Oh H.-M."/>
        </authorList>
    </citation>
    <scope>NUCLEOTIDE SEQUENCE</scope>
    <source>
        <strain evidence="1">MEBiC13591</strain>
    </source>
</reference>
<dbReference type="Proteomes" id="UP001164718">
    <property type="component" value="Chromosome"/>
</dbReference>
<evidence type="ECO:0000313" key="2">
    <source>
        <dbReference type="Proteomes" id="UP001164718"/>
    </source>
</evidence>
<proteinExistence type="predicted"/>
<protein>
    <submittedName>
        <fullName evidence="1">Uncharacterized protein</fullName>
    </submittedName>
</protein>
<sequence>MNHLMLVLTTGVKNIEIRKATNSKRKDSDEQVSSQSQQLARIEAKRWQATAGTSV</sequence>
<dbReference type="AlphaFoldDB" id="A0A9E8LXC1"/>
<keyword evidence="2" id="KW-1185">Reference proteome</keyword>
<organism evidence="1 2">
    <name type="scientific">Fervidibacillus albus</name>
    <dbReference type="NCBI Taxonomy" id="2980026"/>
    <lineage>
        <taxon>Bacteria</taxon>
        <taxon>Bacillati</taxon>
        <taxon>Bacillota</taxon>
        <taxon>Bacilli</taxon>
        <taxon>Bacillales</taxon>
        <taxon>Bacillaceae</taxon>
        <taxon>Fervidibacillus</taxon>
    </lineage>
</organism>
<gene>
    <name evidence="1" type="ORF">OE104_02975</name>
</gene>
<name>A0A9E8LXC1_9BACI</name>
<accession>A0A9E8LXC1</accession>
<evidence type="ECO:0000313" key="1">
    <source>
        <dbReference type="EMBL" id="WAA11397.1"/>
    </source>
</evidence>
<dbReference type="EMBL" id="CP106878">
    <property type="protein sequence ID" value="WAA11397.1"/>
    <property type="molecule type" value="Genomic_DNA"/>
</dbReference>
<dbReference type="KEGG" id="faf:OE104_02975"/>